<dbReference type="EMBL" id="JARKIE010000644">
    <property type="protein sequence ID" value="KAJ7622854.1"/>
    <property type="molecule type" value="Genomic_DNA"/>
</dbReference>
<protein>
    <submittedName>
        <fullName evidence="2">Uncharacterized protein</fullName>
    </submittedName>
</protein>
<feature type="region of interest" description="Disordered" evidence="1">
    <location>
        <begin position="51"/>
        <end position="96"/>
    </location>
</feature>
<comment type="caution">
    <text evidence="2">The sequence shown here is derived from an EMBL/GenBank/DDBJ whole genome shotgun (WGS) entry which is preliminary data.</text>
</comment>
<name>A0AAD7BJ87_MYCRO</name>
<dbReference type="Proteomes" id="UP001221757">
    <property type="component" value="Unassembled WGS sequence"/>
</dbReference>
<evidence type="ECO:0000256" key="1">
    <source>
        <dbReference type="SAM" id="MobiDB-lite"/>
    </source>
</evidence>
<organism evidence="2 3">
    <name type="scientific">Mycena rosella</name>
    <name type="common">Pink bonnet</name>
    <name type="synonym">Agaricus rosellus</name>
    <dbReference type="NCBI Taxonomy" id="1033263"/>
    <lineage>
        <taxon>Eukaryota</taxon>
        <taxon>Fungi</taxon>
        <taxon>Dikarya</taxon>
        <taxon>Basidiomycota</taxon>
        <taxon>Agaricomycotina</taxon>
        <taxon>Agaricomycetes</taxon>
        <taxon>Agaricomycetidae</taxon>
        <taxon>Agaricales</taxon>
        <taxon>Marasmiineae</taxon>
        <taxon>Mycenaceae</taxon>
        <taxon>Mycena</taxon>
    </lineage>
</organism>
<feature type="compositionally biased region" description="Low complexity" evidence="1">
    <location>
        <begin position="186"/>
        <end position="199"/>
    </location>
</feature>
<reference evidence="2" key="1">
    <citation type="submission" date="2023-03" db="EMBL/GenBank/DDBJ databases">
        <title>Massive genome expansion in bonnet fungi (Mycena s.s.) driven by repeated elements and novel gene families across ecological guilds.</title>
        <authorList>
            <consortium name="Lawrence Berkeley National Laboratory"/>
            <person name="Harder C.B."/>
            <person name="Miyauchi S."/>
            <person name="Viragh M."/>
            <person name="Kuo A."/>
            <person name="Thoen E."/>
            <person name="Andreopoulos B."/>
            <person name="Lu D."/>
            <person name="Skrede I."/>
            <person name="Drula E."/>
            <person name="Henrissat B."/>
            <person name="Morin E."/>
            <person name="Kohler A."/>
            <person name="Barry K."/>
            <person name="LaButti K."/>
            <person name="Morin E."/>
            <person name="Salamov A."/>
            <person name="Lipzen A."/>
            <person name="Mereny Z."/>
            <person name="Hegedus B."/>
            <person name="Baldrian P."/>
            <person name="Stursova M."/>
            <person name="Weitz H."/>
            <person name="Taylor A."/>
            <person name="Grigoriev I.V."/>
            <person name="Nagy L.G."/>
            <person name="Martin F."/>
            <person name="Kauserud H."/>
        </authorList>
    </citation>
    <scope>NUCLEOTIDE SEQUENCE</scope>
    <source>
        <strain evidence="2">CBHHK067</strain>
    </source>
</reference>
<proteinExistence type="predicted"/>
<feature type="region of interest" description="Disordered" evidence="1">
    <location>
        <begin position="178"/>
        <end position="219"/>
    </location>
</feature>
<evidence type="ECO:0000313" key="3">
    <source>
        <dbReference type="Proteomes" id="UP001221757"/>
    </source>
</evidence>
<feature type="compositionally biased region" description="Basic residues" evidence="1">
    <location>
        <begin position="118"/>
        <end position="133"/>
    </location>
</feature>
<feature type="compositionally biased region" description="Gly residues" evidence="1">
    <location>
        <begin position="209"/>
        <end position="219"/>
    </location>
</feature>
<sequence>MCRAHGARTQHFRATVAACAPKKCEKTGAPTLAPAREGGWNQGACRRHAVLDSVEPEASGRGNKKARRRHPSGSPQWAGASMQARSHARGQNSTALCPPAVRATVDWARAKLVKLSRRKRRAAAGAMRQKRSAPPRNRGSAEEQGLRCTAAPRCEVDGCGGGGWHRSFEKERSRAAAKCTGAQRSGTTVTTGETDVGDVIGSGRMVDGTTGGGRAQVLD</sequence>
<evidence type="ECO:0000313" key="2">
    <source>
        <dbReference type="EMBL" id="KAJ7622854.1"/>
    </source>
</evidence>
<dbReference type="AlphaFoldDB" id="A0AAD7BJ87"/>
<feature type="compositionally biased region" description="Basic residues" evidence="1">
    <location>
        <begin position="62"/>
        <end position="71"/>
    </location>
</feature>
<keyword evidence="3" id="KW-1185">Reference proteome</keyword>
<accession>A0AAD7BJ87</accession>
<feature type="region of interest" description="Disordered" evidence="1">
    <location>
        <begin position="118"/>
        <end position="144"/>
    </location>
</feature>
<gene>
    <name evidence="2" type="ORF">B0H17DRAFT_1151575</name>
</gene>